<reference evidence="1" key="2">
    <citation type="journal article" date="2022" name="New Phytol.">
        <title>Evolutionary transition to the ectomycorrhizal habit in the genomes of a hyperdiverse lineage of mushroom-forming fungi.</title>
        <authorList>
            <person name="Looney B."/>
            <person name="Miyauchi S."/>
            <person name="Morin E."/>
            <person name="Drula E."/>
            <person name="Courty P.E."/>
            <person name="Kohler A."/>
            <person name="Kuo A."/>
            <person name="LaButti K."/>
            <person name="Pangilinan J."/>
            <person name="Lipzen A."/>
            <person name="Riley R."/>
            <person name="Andreopoulos W."/>
            <person name="He G."/>
            <person name="Johnson J."/>
            <person name="Nolan M."/>
            <person name="Tritt A."/>
            <person name="Barry K.W."/>
            <person name="Grigoriev I.V."/>
            <person name="Nagy L.G."/>
            <person name="Hibbett D."/>
            <person name="Henrissat B."/>
            <person name="Matheny P.B."/>
            <person name="Labbe J."/>
            <person name="Martin F.M."/>
        </authorList>
    </citation>
    <scope>NUCLEOTIDE SEQUENCE</scope>
    <source>
        <strain evidence="1">HHB10654</strain>
    </source>
</reference>
<comment type="caution">
    <text evidence="1">The sequence shown here is derived from an EMBL/GenBank/DDBJ whole genome shotgun (WGS) entry which is preliminary data.</text>
</comment>
<protein>
    <submittedName>
        <fullName evidence="1">Uncharacterized protein</fullName>
    </submittedName>
</protein>
<evidence type="ECO:0000313" key="1">
    <source>
        <dbReference type="EMBL" id="KAI0057323.1"/>
    </source>
</evidence>
<evidence type="ECO:0000313" key="2">
    <source>
        <dbReference type="Proteomes" id="UP000814140"/>
    </source>
</evidence>
<organism evidence="1 2">
    <name type="scientific">Artomyces pyxidatus</name>
    <dbReference type="NCBI Taxonomy" id="48021"/>
    <lineage>
        <taxon>Eukaryota</taxon>
        <taxon>Fungi</taxon>
        <taxon>Dikarya</taxon>
        <taxon>Basidiomycota</taxon>
        <taxon>Agaricomycotina</taxon>
        <taxon>Agaricomycetes</taxon>
        <taxon>Russulales</taxon>
        <taxon>Auriscalpiaceae</taxon>
        <taxon>Artomyces</taxon>
    </lineage>
</organism>
<gene>
    <name evidence="1" type="ORF">BV25DRAFT_1444563</name>
</gene>
<sequence>MVDAITRHDILGHLVGGVSSPRDRLNVRMGRAIRWLGSLAFILPSTSGDTLWLTPKQSILRLCFGILSGTLLFSLEAS</sequence>
<dbReference type="Proteomes" id="UP000814140">
    <property type="component" value="Unassembled WGS sequence"/>
</dbReference>
<keyword evidence="2" id="KW-1185">Reference proteome</keyword>
<dbReference type="EMBL" id="MU277249">
    <property type="protein sequence ID" value="KAI0057323.1"/>
    <property type="molecule type" value="Genomic_DNA"/>
</dbReference>
<name>A0ACB8SN69_9AGAM</name>
<proteinExistence type="predicted"/>
<accession>A0ACB8SN69</accession>
<reference evidence="1" key="1">
    <citation type="submission" date="2021-03" db="EMBL/GenBank/DDBJ databases">
        <authorList>
            <consortium name="DOE Joint Genome Institute"/>
            <person name="Ahrendt S."/>
            <person name="Looney B.P."/>
            <person name="Miyauchi S."/>
            <person name="Morin E."/>
            <person name="Drula E."/>
            <person name="Courty P.E."/>
            <person name="Chicoki N."/>
            <person name="Fauchery L."/>
            <person name="Kohler A."/>
            <person name="Kuo A."/>
            <person name="Labutti K."/>
            <person name="Pangilinan J."/>
            <person name="Lipzen A."/>
            <person name="Riley R."/>
            <person name="Andreopoulos W."/>
            <person name="He G."/>
            <person name="Johnson J."/>
            <person name="Barry K.W."/>
            <person name="Grigoriev I.V."/>
            <person name="Nagy L."/>
            <person name="Hibbett D."/>
            <person name="Henrissat B."/>
            <person name="Matheny P.B."/>
            <person name="Labbe J."/>
            <person name="Martin F."/>
        </authorList>
    </citation>
    <scope>NUCLEOTIDE SEQUENCE</scope>
    <source>
        <strain evidence="1">HHB10654</strain>
    </source>
</reference>